<gene>
    <name evidence="2" type="ORF">I7I52_08299</name>
</gene>
<dbReference type="Proteomes" id="UP000670092">
    <property type="component" value="Unassembled WGS sequence"/>
</dbReference>
<protein>
    <submittedName>
        <fullName evidence="2">Uncharacterized protein</fullName>
    </submittedName>
</protein>
<comment type="caution">
    <text evidence="2">The sequence shown here is derived from an EMBL/GenBank/DDBJ whole genome shotgun (WGS) entry which is preliminary data.</text>
</comment>
<proteinExistence type="predicted"/>
<feature type="region of interest" description="Disordered" evidence="1">
    <location>
        <begin position="274"/>
        <end position="325"/>
    </location>
</feature>
<dbReference type="VEuPathDB" id="FungiDB:I7I52_08299"/>
<organism evidence="2 3">
    <name type="scientific">Ajellomyces capsulatus</name>
    <name type="common">Darling's disease fungus</name>
    <name type="synonym">Histoplasma capsulatum</name>
    <dbReference type="NCBI Taxonomy" id="5037"/>
    <lineage>
        <taxon>Eukaryota</taxon>
        <taxon>Fungi</taxon>
        <taxon>Dikarya</taxon>
        <taxon>Ascomycota</taxon>
        <taxon>Pezizomycotina</taxon>
        <taxon>Eurotiomycetes</taxon>
        <taxon>Eurotiomycetidae</taxon>
        <taxon>Onygenales</taxon>
        <taxon>Ajellomycetaceae</taxon>
        <taxon>Histoplasma</taxon>
    </lineage>
</organism>
<dbReference type="OrthoDB" id="5378435at2759"/>
<accession>A0A8H7YET8</accession>
<sequence length="431" mass="48625">MADNCWYRPSFVGSASNVPFFTTFQGGPTSQRRIHHRIVKTTSADNSPSRIGKRDMMFNHCHGQRRVVRNSMRELSFHSALLGAVPSESPANSLPSPTRSNVTYPGIRPPSTCQDGTYEHKEMLMSPAYMNNNGLYTQEYATNHYGRPIHPQMEFPHYQLDVSHRNSLYIMESLSSDPPTTNYLLSSTCYSMPLANDLASISTAPTALSTPDNPPTHHHDSEPETPPLVPDRDEPGEELVGVGLYDKPEELPQWDYSMDNYLRLGNDTESRISLKTSGGKGLKLEETFDPDAVESLQDDDDSDDEESRDKSDMANDQGNGDDDDCIRRRANQEQDEISTPEDPKLRVEQKMQAFYSPFETSSYLQQNEPWVLSSQQHDPESSPIYHLDMAGRSFYFQDEQDSDFVITKSNQQSMTFPSHLFGPSYTGSVYG</sequence>
<evidence type="ECO:0000256" key="1">
    <source>
        <dbReference type="SAM" id="MobiDB-lite"/>
    </source>
</evidence>
<name>A0A8H7YET8_AJECA</name>
<dbReference type="AlphaFoldDB" id="A0A8H7YET8"/>
<feature type="region of interest" description="Disordered" evidence="1">
    <location>
        <begin position="204"/>
        <end position="239"/>
    </location>
</feature>
<feature type="region of interest" description="Disordered" evidence="1">
    <location>
        <begin position="86"/>
        <end position="109"/>
    </location>
</feature>
<feature type="compositionally biased region" description="Polar residues" evidence="1">
    <location>
        <begin position="89"/>
        <end position="103"/>
    </location>
</feature>
<dbReference type="EMBL" id="JAEVHI010000005">
    <property type="protein sequence ID" value="KAG5291084.1"/>
    <property type="molecule type" value="Genomic_DNA"/>
</dbReference>
<evidence type="ECO:0000313" key="3">
    <source>
        <dbReference type="Proteomes" id="UP000670092"/>
    </source>
</evidence>
<reference evidence="2 3" key="1">
    <citation type="submission" date="2021-01" db="EMBL/GenBank/DDBJ databases">
        <title>Chromosome-level genome assembly of a human fungal pathogen reveals clustering of transcriptionally co-regulated genes.</title>
        <authorList>
            <person name="Voorhies M."/>
            <person name="Cohen S."/>
            <person name="Shea T.P."/>
            <person name="Petrus S."/>
            <person name="Munoz J.F."/>
            <person name="Poplawski S."/>
            <person name="Goldman W.E."/>
            <person name="Michael T."/>
            <person name="Cuomo C.A."/>
            <person name="Sil A."/>
            <person name="Beyhan S."/>
        </authorList>
    </citation>
    <scope>NUCLEOTIDE SEQUENCE [LARGE SCALE GENOMIC DNA]</scope>
    <source>
        <strain evidence="2 3">G184AR</strain>
    </source>
</reference>
<feature type="compositionally biased region" description="Acidic residues" evidence="1">
    <location>
        <begin position="287"/>
        <end position="306"/>
    </location>
</feature>
<evidence type="ECO:0000313" key="2">
    <source>
        <dbReference type="EMBL" id="KAG5291084.1"/>
    </source>
</evidence>